<feature type="domain" description="USP" evidence="10">
    <location>
        <begin position="113"/>
        <end position="548"/>
    </location>
</feature>
<organism evidence="11 12">
    <name type="scientific">Penicillium daleae</name>
    <dbReference type="NCBI Taxonomy" id="63821"/>
    <lineage>
        <taxon>Eukaryota</taxon>
        <taxon>Fungi</taxon>
        <taxon>Dikarya</taxon>
        <taxon>Ascomycota</taxon>
        <taxon>Pezizomycotina</taxon>
        <taxon>Eurotiomycetes</taxon>
        <taxon>Eurotiomycetidae</taxon>
        <taxon>Eurotiales</taxon>
        <taxon>Aspergillaceae</taxon>
        <taxon>Penicillium</taxon>
    </lineage>
</organism>
<feature type="compositionally biased region" description="Polar residues" evidence="8">
    <location>
        <begin position="309"/>
        <end position="332"/>
    </location>
</feature>
<dbReference type="EC" id="3.4.19.12" evidence="3"/>
<comment type="similarity">
    <text evidence="2">Belongs to the peptidase C19 family.</text>
</comment>
<evidence type="ECO:0000259" key="10">
    <source>
        <dbReference type="PROSITE" id="PS50235"/>
    </source>
</evidence>
<dbReference type="CDD" id="cd14270">
    <property type="entry name" value="UBA"/>
    <property type="match status" value="1"/>
</dbReference>
<dbReference type="Proteomes" id="UP001213681">
    <property type="component" value="Unassembled WGS sequence"/>
</dbReference>
<evidence type="ECO:0000256" key="1">
    <source>
        <dbReference type="ARBA" id="ARBA00000707"/>
    </source>
</evidence>
<evidence type="ECO:0000256" key="5">
    <source>
        <dbReference type="ARBA" id="ARBA00022786"/>
    </source>
</evidence>
<name>A0AAD6CDW2_9EURO</name>
<dbReference type="Pfam" id="PF00443">
    <property type="entry name" value="UCH"/>
    <property type="match status" value="1"/>
</dbReference>
<comment type="catalytic activity">
    <reaction evidence="1">
        <text>Thiol-dependent hydrolysis of ester, thioester, amide, peptide and isopeptide bonds formed by the C-terminal Gly of ubiquitin (a 76-residue protein attached to proteins as an intracellular targeting signal).</text>
        <dbReference type="EC" id="3.4.19.12"/>
    </reaction>
</comment>
<dbReference type="SUPFAM" id="SSF54001">
    <property type="entry name" value="Cysteine proteinases"/>
    <property type="match status" value="1"/>
</dbReference>
<feature type="region of interest" description="Disordered" evidence="8">
    <location>
        <begin position="1"/>
        <end position="28"/>
    </location>
</feature>
<dbReference type="InterPro" id="IPR001394">
    <property type="entry name" value="Peptidase_C19_UCH"/>
</dbReference>
<dbReference type="AlphaFoldDB" id="A0AAD6CDW2"/>
<keyword evidence="12" id="KW-1185">Reference proteome</keyword>
<reference evidence="11" key="1">
    <citation type="submission" date="2022-12" db="EMBL/GenBank/DDBJ databases">
        <authorList>
            <person name="Petersen C."/>
        </authorList>
    </citation>
    <scope>NUCLEOTIDE SEQUENCE</scope>
    <source>
        <strain evidence="11">IBT 16125</strain>
    </source>
</reference>
<evidence type="ECO:0000256" key="8">
    <source>
        <dbReference type="SAM" id="MobiDB-lite"/>
    </source>
</evidence>
<keyword evidence="7" id="KW-0788">Thiol protease</keyword>
<dbReference type="GO" id="GO:0004843">
    <property type="term" value="F:cysteine-type deubiquitinase activity"/>
    <property type="evidence" value="ECO:0007669"/>
    <property type="project" value="UniProtKB-EC"/>
</dbReference>
<protein>
    <recommendedName>
        <fullName evidence="3">ubiquitinyl hydrolase 1</fullName>
        <ecNumber evidence="3">3.4.19.12</ecNumber>
    </recommendedName>
</protein>
<evidence type="ECO:0000256" key="6">
    <source>
        <dbReference type="ARBA" id="ARBA00022801"/>
    </source>
</evidence>
<proteinExistence type="inferred from homology"/>
<dbReference type="GO" id="GO:0006508">
    <property type="term" value="P:proteolysis"/>
    <property type="evidence" value="ECO:0007669"/>
    <property type="project" value="UniProtKB-KW"/>
</dbReference>
<evidence type="ECO:0000256" key="2">
    <source>
        <dbReference type="ARBA" id="ARBA00009085"/>
    </source>
</evidence>
<evidence type="ECO:0000256" key="7">
    <source>
        <dbReference type="ARBA" id="ARBA00022807"/>
    </source>
</evidence>
<reference evidence="11" key="2">
    <citation type="journal article" date="2023" name="IMA Fungus">
        <title>Comparative genomic study of the Penicillium genus elucidates a diverse pangenome and 15 lateral gene transfer events.</title>
        <authorList>
            <person name="Petersen C."/>
            <person name="Sorensen T."/>
            <person name="Nielsen M.R."/>
            <person name="Sondergaard T.E."/>
            <person name="Sorensen J.L."/>
            <person name="Fitzpatrick D.A."/>
            <person name="Frisvad J.C."/>
            <person name="Nielsen K.L."/>
        </authorList>
    </citation>
    <scope>NUCLEOTIDE SEQUENCE</scope>
    <source>
        <strain evidence="11">IBT 16125</strain>
    </source>
</reference>
<dbReference type="GeneID" id="81596515"/>
<evidence type="ECO:0000256" key="4">
    <source>
        <dbReference type="ARBA" id="ARBA00022670"/>
    </source>
</evidence>
<sequence>MSGIHRFLTRRDRPKGAGRHARDENPTGPVLPLLRGFFVSQPNKEDSIDHEKKVKLVEAHLRSLGYSTLEEEHVRHALKNAKDDVEKAISLLLLLEDSVEGIIRPYTPKIKLLGAENRQGVTCFLDSLLFAMFARLDCFEAMLYKSFNDEPRRKLAILLRFWVNLLRAGKLITTDITQHVQEALAECGWEDAARVQQQDASEAFTFITGTLELPLLTLKMDIYHTGKEDVSDDHKFINERLLEVGIPPEPADGHTITLEDCLEAYFNNRIEVKRYLERRNTMSSSRSRSVDSLSISKGFTAHVEEVETTPVQSPAQYTSPFTEKSNPWSSISGPADLQGSRMPGRRDSIVRERFIPDTSDEQTGGGDFSTKEQPRRGVLRKEVMMPAWQFFSLIPWFTENTPTNDAQVAAHFSSQRPILGVCLKRYSFTPSGKAVRLNTYIDIPIEIGLPHFIQDDNMDANAPLFGSFKLSLQAVVCHRGTSVDSGHYIALVRGTSPNAAPPSSGGLSTETPKHWMRFDDLASERITLIDIEDALRTESPYLLFYQILPIDQDASLANISKKPSSLASDTTLDVDMGDVYRKLSGLAVDTDGSTTEDVTSARPSFEITSPDNTTQPLVNTERRLSVVFSDPPLTGPPRSMPSMSPRLMPMEGEGTRGSFSFSRRGSRTTKSNSGSRAGSQPGDNRISSTFSRFTGRLSRDKMTSDGESEAGESAIETDDVGADDINLGPARLESKDKPGRARGQRGRSMGKSKEKSKDKGRKPDRECIVM</sequence>
<keyword evidence="6" id="KW-0378">Hydrolase</keyword>
<evidence type="ECO:0000256" key="3">
    <source>
        <dbReference type="ARBA" id="ARBA00012759"/>
    </source>
</evidence>
<feature type="compositionally biased region" description="Acidic residues" evidence="8">
    <location>
        <begin position="706"/>
        <end position="722"/>
    </location>
</feature>
<feature type="compositionally biased region" description="Basic residues" evidence="8">
    <location>
        <begin position="740"/>
        <end position="750"/>
    </location>
</feature>
<dbReference type="GO" id="GO:0005634">
    <property type="term" value="C:nucleus"/>
    <property type="evidence" value="ECO:0007669"/>
    <property type="project" value="UniProtKB-SubCell"/>
</dbReference>
<evidence type="ECO:0000313" key="11">
    <source>
        <dbReference type="EMBL" id="KAJ5461337.1"/>
    </source>
</evidence>
<accession>A0AAD6CDW2</accession>
<dbReference type="InterPro" id="IPR038765">
    <property type="entry name" value="Papain-like_cys_pep_sf"/>
</dbReference>
<dbReference type="PROSITE" id="PS50235">
    <property type="entry name" value="USP_3"/>
    <property type="match status" value="1"/>
</dbReference>
<dbReference type="EMBL" id="JAPVEA010000002">
    <property type="protein sequence ID" value="KAJ5461337.1"/>
    <property type="molecule type" value="Genomic_DNA"/>
</dbReference>
<feature type="compositionally biased region" description="Polar residues" evidence="8">
    <location>
        <begin position="591"/>
        <end position="618"/>
    </location>
</feature>
<dbReference type="PROSITE" id="PS50030">
    <property type="entry name" value="UBA"/>
    <property type="match status" value="1"/>
</dbReference>
<dbReference type="InterPro" id="IPR015940">
    <property type="entry name" value="UBA"/>
</dbReference>
<gene>
    <name evidence="11" type="ORF">N7458_002889</name>
</gene>
<feature type="region of interest" description="Disordered" evidence="8">
    <location>
        <begin position="306"/>
        <end position="375"/>
    </location>
</feature>
<dbReference type="RefSeq" id="XP_056770379.1">
    <property type="nucleotide sequence ID" value="XM_056906272.1"/>
</dbReference>
<feature type="compositionally biased region" description="Basic and acidic residues" evidence="8">
    <location>
        <begin position="751"/>
        <end position="770"/>
    </location>
</feature>
<dbReference type="PANTHER" id="PTHR24006">
    <property type="entry name" value="UBIQUITIN CARBOXYL-TERMINAL HYDROLASE"/>
    <property type="match status" value="1"/>
</dbReference>
<dbReference type="PANTHER" id="PTHR24006:SF722">
    <property type="entry name" value="UBIQUITIN CARBOXYL-TERMINAL HYDROLASE 48"/>
    <property type="match status" value="1"/>
</dbReference>
<dbReference type="InterPro" id="IPR050164">
    <property type="entry name" value="Peptidase_C19"/>
</dbReference>
<dbReference type="InterPro" id="IPR028889">
    <property type="entry name" value="USP"/>
</dbReference>
<dbReference type="GO" id="GO:0016579">
    <property type="term" value="P:protein deubiquitination"/>
    <property type="evidence" value="ECO:0007669"/>
    <property type="project" value="InterPro"/>
</dbReference>
<comment type="caution">
    <text evidence="11">The sequence shown here is derived from an EMBL/GenBank/DDBJ whole genome shotgun (WGS) entry which is preliminary data.</text>
</comment>
<dbReference type="Gene3D" id="3.90.70.10">
    <property type="entry name" value="Cysteine proteinases"/>
    <property type="match status" value="2"/>
</dbReference>
<feature type="compositionally biased region" description="Low complexity" evidence="8">
    <location>
        <begin position="640"/>
        <end position="663"/>
    </location>
</feature>
<dbReference type="GO" id="GO:0005829">
    <property type="term" value="C:cytosol"/>
    <property type="evidence" value="ECO:0007669"/>
    <property type="project" value="TreeGrafter"/>
</dbReference>
<feature type="domain" description="UBA" evidence="9">
    <location>
        <begin position="47"/>
        <end position="95"/>
    </location>
</feature>
<keyword evidence="4" id="KW-0645">Protease</keyword>
<feature type="region of interest" description="Disordered" evidence="8">
    <location>
        <begin position="590"/>
        <end position="770"/>
    </location>
</feature>
<evidence type="ECO:0000313" key="12">
    <source>
        <dbReference type="Proteomes" id="UP001213681"/>
    </source>
</evidence>
<evidence type="ECO:0000259" key="9">
    <source>
        <dbReference type="PROSITE" id="PS50030"/>
    </source>
</evidence>
<feature type="compositionally biased region" description="Basic and acidic residues" evidence="8">
    <location>
        <begin position="344"/>
        <end position="355"/>
    </location>
</feature>
<keyword evidence="5" id="KW-0833">Ubl conjugation pathway</keyword>
<feature type="compositionally biased region" description="Basic and acidic residues" evidence="8">
    <location>
        <begin position="9"/>
        <end position="25"/>
    </location>
</feature>
<feature type="compositionally biased region" description="Polar residues" evidence="8">
    <location>
        <begin position="670"/>
        <end position="692"/>
    </location>
</feature>